<dbReference type="GO" id="GO:0005634">
    <property type="term" value="C:nucleus"/>
    <property type="evidence" value="ECO:0007669"/>
    <property type="project" value="UniProtKB-SubCell"/>
</dbReference>
<feature type="domain" description="OVATE" evidence="7">
    <location>
        <begin position="43"/>
        <end position="69"/>
    </location>
</feature>
<name>A0A444YEK7_ARAHY</name>
<dbReference type="Pfam" id="PF04844">
    <property type="entry name" value="Ovate"/>
    <property type="match status" value="1"/>
</dbReference>
<evidence type="ECO:0000256" key="1">
    <source>
        <dbReference type="ARBA" id="ARBA00004123"/>
    </source>
</evidence>
<keyword evidence="4 6" id="KW-0804">Transcription</keyword>
<keyword evidence="9" id="KW-1185">Reference proteome</keyword>
<gene>
    <name evidence="8" type="ORF">Ahy_B07g088460</name>
</gene>
<evidence type="ECO:0000256" key="4">
    <source>
        <dbReference type="ARBA" id="ARBA00023163"/>
    </source>
</evidence>
<protein>
    <recommendedName>
        <fullName evidence="6">Transcription repressor</fullName>
    </recommendedName>
    <alternativeName>
        <fullName evidence="6">Ovate family protein</fullName>
    </alternativeName>
</protein>
<comment type="subcellular location">
    <subcellularLocation>
        <location evidence="1 6">Nucleus</location>
    </subcellularLocation>
</comment>
<evidence type="ECO:0000259" key="7">
    <source>
        <dbReference type="Pfam" id="PF04844"/>
    </source>
</evidence>
<evidence type="ECO:0000313" key="8">
    <source>
        <dbReference type="EMBL" id="RYR00331.1"/>
    </source>
</evidence>
<evidence type="ECO:0000256" key="6">
    <source>
        <dbReference type="RuleBase" id="RU367028"/>
    </source>
</evidence>
<sequence length="211" mass="24684">MVQERLEQLIRERRLEERCRRQQQSRIRERTKFVVMVAIEKCSYDPRENFRESMMEMITADHIKEARDLAYSAGSSFMEALEGELTQLGAIDDIEKLREYLEILEWQVFGGSYKSTFALAYSQAHPDKLGSNQIIHRRTHKLDPRVHQMAEFKVVVDEEEKGPELITRMEAGIATWKMLGVKGQKTKNYISCSVDYFEDCQYMIPCKCTGI</sequence>
<evidence type="ECO:0000313" key="9">
    <source>
        <dbReference type="Proteomes" id="UP000289738"/>
    </source>
</evidence>
<accession>A0A444YEK7</accession>
<evidence type="ECO:0000256" key="2">
    <source>
        <dbReference type="ARBA" id="ARBA00022491"/>
    </source>
</evidence>
<organism evidence="8 9">
    <name type="scientific">Arachis hypogaea</name>
    <name type="common">Peanut</name>
    <dbReference type="NCBI Taxonomy" id="3818"/>
    <lineage>
        <taxon>Eukaryota</taxon>
        <taxon>Viridiplantae</taxon>
        <taxon>Streptophyta</taxon>
        <taxon>Embryophyta</taxon>
        <taxon>Tracheophyta</taxon>
        <taxon>Spermatophyta</taxon>
        <taxon>Magnoliopsida</taxon>
        <taxon>eudicotyledons</taxon>
        <taxon>Gunneridae</taxon>
        <taxon>Pentapetalae</taxon>
        <taxon>rosids</taxon>
        <taxon>fabids</taxon>
        <taxon>Fabales</taxon>
        <taxon>Fabaceae</taxon>
        <taxon>Papilionoideae</taxon>
        <taxon>50 kb inversion clade</taxon>
        <taxon>dalbergioids sensu lato</taxon>
        <taxon>Dalbergieae</taxon>
        <taxon>Pterocarpus clade</taxon>
        <taxon>Arachis</taxon>
    </lineage>
</organism>
<dbReference type="GO" id="GO:0045892">
    <property type="term" value="P:negative regulation of DNA-templated transcription"/>
    <property type="evidence" value="ECO:0007669"/>
    <property type="project" value="UniProtKB-UniRule"/>
</dbReference>
<dbReference type="InterPro" id="IPR038933">
    <property type="entry name" value="Ovate"/>
</dbReference>
<dbReference type="Proteomes" id="UP000289738">
    <property type="component" value="Chromosome B07"/>
</dbReference>
<evidence type="ECO:0000256" key="3">
    <source>
        <dbReference type="ARBA" id="ARBA00023015"/>
    </source>
</evidence>
<dbReference type="PANTHER" id="PTHR33057">
    <property type="entry name" value="TRANSCRIPTION REPRESSOR OFP7-RELATED"/>
    <property type="match status" value="1"/>
</dbReference>
<comment type="caution">
    <text evidence="8">The sequence shown here is derived from an EMBL/GenBank/DDBJ whole genome shotgun (WGS) entry which is preliminary data.</text>
</comment>
<keyword evidence="3 6" id="KW-0805">Transcription regulation</keyword>
<dbReference type="AlphaFoldDB" id="A0A444YEK7"/>
<keyword evidence="2 6" id="KW-0678">Repressor</keyword>
<evidence type="ECO:0000256" key="5">
    <source>
        <dbReference type="ARBA" id="ARBA00023242"/>
    </source>
</evidence>
<dbReference type="InterPro" id="IPR006458">
    <property type="entry name" value="Ovate_C"/>
</dbReference>
<dbReference type="EMBL" id="SDMP01000017">
    <property type="protein sequence ID" value="RYR00331.1"/>
    <property type="molecule type" value="Genomic_DNA"/>
</dbReference>
<dbReference type="PANTHER" id="PTHR33057:SF114">
    <property type="entry name" value="TRANSCRIPTION REPRESSOR-RELATED"/>
    <property type="match status" value="1"/>
</dbReference>
<reference evidence="8 9" key="1">
    <citation type="submission" date="2019-01" db="EMBL/GenBank/DDBJ databases">
        <title>Sequencing of cultivated peanut Arachis hypogaea provides insights into genome evolution and oil improvement.</title>
        <authorList>
            <person name="Chen X."/>
        </authorList>
    </citation>
    <scope>NUCLEOTIDE SEQUENCE [LARGE SCALE GENOMIC DNA]</scope>
    <source>
        <strain evidence="9">cv. Fuhuasheng</strain>
        <tissue evidence="8">Leaves</tissue>
    </source>
</reference>
<comment type="function">
    <text evidence="6">Transcriptional repressor that regulates multiple aspects of plant growth and development.</text>
</comment>
<keyword evidence="5 6" id="KW-0539">Nucleus</keyword>
<proteinExistence type="predicted"/>